<feature type="region of interest" description="Disordered" evidence="5">
    <location>
        <begin position="1"/>
        <end position="319"/>
    </location>
</feature>
<dbReference type="InterPro" id="IPR050343">
    <property type="entry name" value="RsuA_PseudoU_synthase"/>
</dbReference>
<evidence type="ECO:0000313" key="7">
    <source>
        <dbReference type="EMBL" id="AKD02852.1"/>
    </source>
</evidence>
<evidence type="ECO:0000256" key="5">
    <source>
        <dbReference type="SAM" id="MobiDB-lite"/>
    </source>
</evidence>
<dbReference type="EMBL" id="CP009621">
    <property type="protein sequence ID" value="AKD02852.1"/>
    <property type="molecule type" value="Genomic_DNA"/>
</dbReference>
<dbReference type="PATRIC" id="fig|400092.3.peg.1468"/>
<dbReference type="PANTHER" id="PTHR47683:SF2">
    <property type="entry name" value="RNA-BINDING S4 DOMAIN-CONTAINING PROTEIN"/>
    <property type="match status" value="1"/>
</dbReference>
<proteinExistence type="inferred from homology"/>
<dbReference type="STRING" id="400092.PKOR_06570"/>
<dbReference type="InterPro" id="IPR018496">
    <property type="entry name" value="PsdUridine_synth_RsuA/RluB_CS"/>
</dbReference>
<dbReference type="FunFam" id="3.10.290.10:FF:000003">
    <property type="entry name" value="Pseudouridine synthase"/>
    <property type="match status" value="1"/>
</dbReference>
<dbReference type="AlphaFoldDB" id="A0A0E3UVX2"/>
<reference evidence="7 8" key="1">
    <citation type="journal article" date="2015" name="Sci. Rep.">
        <title>Unraveling adaptation of Pontibacter korlensis to radiation and infertility in desert through complete genome and comparative transcriptomic analysis.</title>
        <authorList>
            <person name="Dai J."/>
            <person name="Dai W."/>
            <person name="Qiu C."/>
            <person name="Yang Z."/>
            <person name="Zhang Y."/>
            <person name="Zhou M."/>
            <person name="Zhang L."/>
            <person name="Fang C."/>
            <person name="Gao Q."/>
            <person name="Yang Q."/>
            <person name="Li X."/>
            <person name="Wang Z."/>
            <person name="Wang Z."/>
            <person name="Jia Z."/>
            <person name="Chen X."/>
        </authorList>
    </citation>
    <scope>NUCLEOTIDE SEQUENCE [LARGE SCALE GENOMIC DNA]</scope>
    <source>
        <strain evidence="7 8">X14-1T</strain>
    </source>
</reference>
<dbReference type="SMART" id="SM00363">
    <property type="entry name" value="S4"/>
    <property type="match status" value="1"/>
</dbReference>
<keyword evidence="8" id="KW-1185">Reference proteome</keyword>
<dbReference type="InterPro" id="IPR002942">
    <property type="entry name" value="S4_RNA-bd"/>
</dbReference>
<dbReference type="CDD" id="cd02870">
    <property type="entry name" value="PseudoU_synth_RsuA_like"/>
    <property type="match status" value="1"/>
</dbReference>
<dbReference type="NCBIfam" id="TIGR00093">
    <property type="entry name" value="pseudouridine synthase"/>
    <property type="match status" value="1"/>
</dbReference>
<feature type="domain" description="RNA-binding S4" evidence="6">
    <location>
        <begin position="323"/>
        <end position="384"/>
    </location>
</feature>
<dbReference type="Gene3D" id="3.30.70.1560">
    <property type="entry name" value="Alpha-L RNA-binding motif"/>
    <property type="match status" value="1"/>
</dbReference>
<keyword evidence="3" id="KW-0694">RNA-binding</keyword>
<dbReference type="GO" id="GO:0120159">
    <property type="term" value="F:rRNA pseudouridine synthase activity"/>
    <property type="evidence" value="ECO:0007669"/>
    <property type="project" value="UniProtKB-ARBA"/>
</dbReference>
<sequence>MAKFNDRPDRDNAGADRRGADRDRSDRPNNDREGKKIFNRRDKYERSEEGSEGRGERRSFGDRQDRRDNDRKPFSGDRREGGEKRSYGDRREGGERRSFNSDRKEGGERRSFNSDRREGGERRSYGDRREGGERRSFNSDRPNREGGERRSYGDRREGGERSERRSLNSDRPERRDNDKRSFNSDRRDDRRGGERREGGEKRSFGGDRREGGERSSFSNDRPRREDGERRSFNSDRRERRGGEERGERRFSRDSKPSFGEKRGFRGDKGDRKGRSVGFKGRSNDRFRSNGEEPQAPDYNLSRYKNNPRIKRSNREEEENDGTIRLNRYIANAGVCSRREADVLIESGEIKVNGEVVTEMGYKVQPTDNVYYGKKLLSREKMVYVLLNKPKDFLTTTDDPEGRKTVMSLVANASKERIFPVGRLDRNTTGLLLFTNDGEMAQKLTHPSNNIKKIYQVELDKPITKADFVKVAEGVELEDGKAEVDDVALLGESNKFLGLEIHIGRNRIVRRIFEHLGYDVVSLDRVQYAGLTKKDLPRGEWRYLTEKEVIQLKYFM</sequence>
<comment type="similarity">
    <text evidence="1 4">Belongs to the pseudouridine synthase RsuA family.</text>
</comment>
<accession>A0A0E3UVX2</accession>
<dbReference type="PROSITE" id="PS01149">
    <property type="entry name" value="PSI_RSU"/>
    <property type="match status" value="1"/>
</dbReference>
<dbReference type="RefSeq" id="WP_046309845.1">
    <property type="nucleotide sequence ID" value="NZ_CBCSCY010000001.1"/>
</dbReference>
<feature type="compositionally biased region" description="Basic and acidic residues" evidence="5">
    <location>
        <begin position="1"/>
        <end position="213"/>
    </location>
</feature>
<evidence type="ECO:0000256" key="3">
    <source>
        <dbReference type="PROSITE-ProRule" id="PRU00182"/>
    </source>
</evidence>
<dbReference type="KEGG" id="pko:PKOR_06570"/>
<dbReference type="PANTHER" id="PTHR47683">
    <property type="entry name" value="PSEUDOURIDINE SYNTHASE FAMILY PROTEIN-RELATED"/>
    <property type="match status" value="1"/>
</dbReference>
<dbReference type="InterPro" id="IPR036986">
    <property type="entry name" value="S4_RNA-bd_sf"/>
</dbReference>
<dbReference type="Proteomes" id="UP000033109">
    <property type="component" value="Chromosome"/>
</dbReference>
<organism evidence="7 8">
    <name type="scientific">Pontibacter korlensis</name>
    <dbReference type="NCBI Taxonomy" id="400092"/>
    <lineage>
        <taxon>Bacteria</taxon>
        <taxon>Pseudomonadati</taxon>
        <taxon>Bacteroidota</taxon>
        <taxon>Cytophagia</taxon>
        <taxon>Cytophagales</taxon>
        <taxon>Hymenobacteraceae</taxon>
        <taxon>Pontibacter</taxon>
    </lineage>
</organism>
<name>A0A0E3UVX2_9BACT</name>
<dbReference type="Gene3D" id="3.10.290.10">
    <property type="entry name" value="RNA-binding S4 domain"/>
    <property type="match status" value="1"/>
</dbReference>
<keyword evidence="2 4" id="KW-0413">Isomerase</keyword>
<dbReference type="PROSITE" id="PS50889">
    <property type="entry name" value="S4"/>
    <property type="match status" value="1"/>
</dbReference>
<dbReference type="GO" id="GO:0000455">
    <property type="term" value="P:enzyme-directed rRNA pseudouridine synthesis"/>
    <property type="evidence" value="ECO:0007669"/>
    <property type="project" value="UniProtKB-ARBA"/>
</dbReference>
<dbReference type="InterPro" id="IPR000748">
    <property type="entry name" value="PsdUridine_synth_RsuA/RluB/E/F"/>
</dbReference>
<feature type="compositionally biased region" description="Basic and acidic residues" evidence="5">
    <location>
        <begin position="220"/>
        <end position="273"/>
    </location>
</feature>
<dbReference type="InterPro" id="IPR020094">
    <property type="entry name" value="TruA/RsuA/RluB/E/F_N"/>
</dbReference>
<evidence type="ECO:0000313" key="8">
    <source>
        <dbReference type="Proteomes" id="UP000033109"/>
    </source>
</evidence>
<dbReference type="Pfam" id="PF01479">
    <property type="entry name" value="S4"/>
    <property type="match status" value="1"/>
</dbReference>
<dbReference type="GO" id="GO:0003723">
    <property type="term" value="F:RNA binding"/>
    <property type="evidence" value="ECO:0007669"/>
    <property type="project" value="UniProtKB-KW"/>
</dbReference>
<dbReference type="HOGENOM" id="CLU_024979_0_3_10"/>
<dbReference type="SUPFAM" id="SSF55120">
    <property type="entry name" value="Pseudouridine synthase"/>
    <property type="match status" value="1"/>
</dbReference>
<dbReference type="Pfam" id="PF00849">
    <property type="entry name" value="PseudoU_synth_2"/>
    <property type="match status" value="1"/>
</dbReference>
<dbReference type="InterPro" id="IPR020103">
    <property type="entry name" value="PsdUridine_synth_cat_dom_sf"/>
</dbReference>
<dbReference type="Gene3D" id="3.30.70.580">
    <property type="entry name" value="Pseudouridine synthase I, catalytic domain, N-terminal subdomain"/>
    <property type="match status" value="1"/>
</dbReference>
<dbReference type="InterPro" id="IPR006145">
    <property type="entry name" value="PsdUridine_synth_RsuA/RluA"/>
</dbReference>
<evidence type="ECO:0000256" key="1">
    <source>
        <dbReference type="ARBA" id="ARBA00008348"/>
    </source>
</evidence>
<feature type="compositionally biased region" description="Basic and acidic residues" evidence="5">
    <location>
        <begin position="281"/>
        <end position="290"/>
    </location>
</feature>
<dbReference type="CDD" id="cd00165">
    <property type="entry name" value="S4"/>
    <property type="match status" value="1"/>
</dbReference>
<dbReference type="EC" id="5.4.99.-" evidence="4"/>
<dbReference type="OrthoDB" id="1012272at2"/>
<evidence type="ECO:0000256" key="2">
    <source>
        <dbReference type="ARBA" id="ARBA00023235"/>
    </source>
</evidence>
<protein>
    <recommendedName>
        <fullName evidence="4">Pseudouridine synthase</fullName>
        <ecNumber evidence="4">5.4.99.-</ecNumber>
    </recommendedName>
</protein>
<dbReference type="InterPro" id="IPR042092">
    <property type="entry name" value="PsdUridine_s_RsuA/RluB/E/F_cat"/>
</dbReference>
<gene>
    <name evidence="7" type="ORF">PKOR_06570</name>
</gene>
<evidence type="ECO:0000256" key="4">
    <source>
        <dbReference type="RuleBase" id="RU003887"/>
    </source>
</evidence>
<dbReference type="SUPFAM" id="SSF55174">
    <property type="entry name" value="Alpha-L RNA-binding motif"/>
    <property type="match status" value="1"/>
</dbReference>
<evidence type="ECO:0000259" key="6">
    <source>
        <dbReference type="SMART" id="SM00363"/>
    </source>
</evidence>